<keyword evidence="8" id="KW-1185">Reference proteome</keyword>
<dbReference type="InterPro" id="IPR017972">
    <property type="entry name" value="Cyt_P450_CS"/>
</dbReference>
<reference evidence="7" key="1">
    <citation type="submission" date="2023-03" db="EMBL/GenBank/DDBJ databases">
        <authorList>
            <person name="Julca I."/>
        </authorList>
    </citation>
    <scope>NUCLEOTIDE SEQUENCE</scope>
</reference>
<sequence length="296" mass="33408">MLLHLGQKPTMFISSADAAEEALTKHDSYFVDRPKSTFIGRLTYNFKDMTFSPYGEYWRQARFIAVSHLLSKKKVQSFRSVREEEIARMMKNLRESCVSGAIVCLSEAFATLTNDIISLVAIGKRVAIEIDEYLDSIFEKALKSQEMINLSIGNKLHRNLLDILLGLQREKTTDIDLDLDLDSIKAIILSVGIRDFGKKRKNFGPFLNSTVDLKKGQFVDFNNEQFAFSPFGYGRRTCPGSGFALVIAELTIANLIRNFDFALPNGGKPEELDMTEVFGMMMPRKIPLLVNVSLPN</sequence>
<name>A0AAV1EEF9_OLDCO</name>
<dbReference type="PROSITE" id="PS00086">
    <property type="entry name" value="CYTOCHROME_P450"/>
    <property type="match status" value="1"/>
</dbReference>
<gene>
    <name evidence="7" type="ORF">OLC1_LOCUS24030</name>
</gene>
<dbReference type="EMBL" id="OX459126">
    <property type="protein sequence ID" value="CAI9118069.1"/>
    <property type="molecule type" value="Genomic_DNA"/>
</dbReference>
<dbReference type="Gene3D" id="1.10.630.10">
    <property type="entry name" value="Cytochrome P450"/>
    <property type="match status" value="2"/>
</dbReference>
<dbReference type="InterPro" id="IPR001128">
    <property type="entry name" value="Cyt_P450"/>
</dbReference>
<evidence type="ECO:0000256" key="4">
    <source>
        <dbReference type="ARBA" id="ARBA00022723"/>
    </source>
</evidence>
<comment type="similarity">
    <text evidence="2 6">Belongs to the cytochrome P450 family.</text>
</comment>
<dbReference type="PANTHER" id="PTHR47955">
    <property type="entry name" value="CYTOCHROME P450 FAMILY 71 PROTEIN"/>
    <property type="match status" value="1"/>
</dbReference>
<keyword evidence="5 6" id="KW-0408">Iron</keyword>
<keyword evidence="6" id="KW-0503">Monooxygenase</keyword>
<keyword evidence="3 6" id="KW-0349">Heme</keyword>
<dbReference type="GO" id="GO:0004497">
    <property type="term" value="F:monooxygenase activity"/>
    <property type="evidence" value="ECO:0007669"/>
    <property type="project" value="UniProtKB-KW"/>
</dbReference>
<dbReference type="GO" id="GO:0005506">
    <property type="term" value="F:iron ion binding"/>
    <property type="evidence" value="ECO:0007669"/>
    <property type="project" value="InterPro"/>
</dbReference>
<accession>A0AAV1EEF9</accession>
<dbReference type="GO" id="GO:0016705">
    <property type="term" value="F:oxidoreductase activity, acting on paired donors, with incorporation or reduction of molecular oxygen"/>
    <property type="evidence" value="ECO:0007669"/>
    <property type="project" value="InterPro"/>
</dbReference>
<dbReference type="AlphaFoldDB" id="A0AAV1EEF9"/>
<proteinExistence type="inferred from homology"/>
<evidence type="ECO:0000256" key="5">
    <source>
        <dbReference type="ARBA" id="ARBA00023004"/>
    </source>
</evidence>
<comment type="cofactor">
    <cofactor evidence="1">
        <name>heme</name>
        <dbReference type="ChEBI" id="CHEBI:30413"/>
    </cofactor>
</comment>
<evidence type="ECO:0000313" key="8">
    <source>
        <dbReference type="Proteomes" id="UP001161247"/>
    </source>
</evidence>
<dbReference type="SUPFAM" id="SSF48264">
    <property type="entry name" value="Cytochrome P450"/>
    <property type="match status" value="2"/>
</dbReference>
<evidence type="ECO:0000256" key="2">
    <source>
        <dbReference type="ARBA" id="ARBA00010617"/>
    </source>
</evidence>
<dbReference type="Proteomes" id="UP001161247">
    <property type="component" value="Chromosome 9"/>
</dbReference>
<keyword evidence="4 6" id="KW-0479">Metal-binding</keyword>
<dbReference type="InterPro" id="IPR036396">
    <property type="entry name" value="Cyt_P450_sf"/>
</dbReference>
<evidence type="ECO:0000256" key="1">
    <source>
        <dbReference type="ARBA" id="ARBA00001971"/>
    </source>
</evidence>
<protein>
    <submittedName>
        <fullName evidence="7">OLC1v1019584C1</fullName>
    </submittedName>
</protein>
<evidence type="ECO:0000256" key="3">
    <source>
        <dbReference type="ARBA" id="ARBA00022617"/>
    </source>
</evidence>
<dbReference type="Pfam" id="PF00067">
    <property type="entry name" value="p450"/>
    <property type="match status" value="2"/>
</dbReference>
<keyword evidence="6" id="KW-0560">Oxidoreductase</keyword>
<organism evidence="7 8">
    <name type="scientific">Oldenlandia corymbosa var. corymbosa</name>
    <dbReference type="NCBI Taxonomy" id="529605"/>
    <lineage>
        <taxon>Eukaryota</taxon>
        <taxon>Viridiplantae</taxon>
        <taxon>Streptophyta</taxon>
        <taxon>Embryophyta</taxon>
        <taxon>Tracheophyta</taxon>
        <taxon>Spermatophyta</taxon>
        <taxon>Magnoliopsida</taxon>
        <taxon>eudicotyledons</taxon>
        <taxon>Gunneridae</taxon>
        <taxon>Pentapetalae</taxon>
        <taxon>asterids</taxon>
        <taxon>lamiids</taxon>
        <taxon>Gentianales</taxon>
        <taxon>Rubiaceae</taxon>
        <taxon>Rubioideae</taxon>
        <taxon>Spermacoceae</taxon>
        <taxon>Hedyotis-Oldenlandia complex</taxon>
        <taxon>Oldenlandia</taxon>
    </lineage>
</organism>
<dbReference type="PANTHER" id="PTHR47955:SF15">
    <property type="entry name" value="CYTOCHROME P450 71A2-LIKE"/>
    <property type="match status" value="1"/>
</dbReference>
<evidence type="ECO:0000256" key="6">
    <source>
        <dbReference type="RuleBase" id="RU000461"/>
    </source>
</evidence>
<evidence type="ECO:0000313" key="7">
    <source>
        <dbReference type="EMBL" id="CAI9118069.1"/>
    </source>
</evidence>
<dbReference type="GO" id="GO:0020037">
    <property type="term" value="F:heme binding"/>
    <property type="evidence" value="ECO:0007669"/>
    <property type="project" value="InterPro"/>
</dbReference>